<evidence type="ECO:0000313" key="2">
    <source>
        <dbReference type="Proteomes" id="UP000735302"/>
    </source>
</evidence>
<dbReference type="InterPro" id="IPR012337">
    <property type="entry name" value="RNaseH-like_sf"/>
</dbReference>
<gene>
    <name evidence="1" type="ORF">PoB_002308600</name>
</gene>
<keyword evidence="1" id="KW-0808">Transferase</keyword>
<dbReference type="AlphaFoldDB" id="A0AAV3ZPY8"/>
<keyword evidence="1" id="KW-0695">RNA-directed DNA polymerase</keyword>
<comment type="caution">
    <text evidence="1">The sequence shown here is derived from an EMBL/GenBank/DDBJ whole genome shotgun (WGS) entry which is preliminary data.</text>
</comment>
<dbReference type="GO" id="GO:0003676">
    <property type="term" value="F:nucleic acid binding"/>
    <property type="evidence" value="ECO:0007669"/>
    <property type="project" value="InterPro"/>
</dbReference>
<dbReference type="GO" id="GO:0003964">
    <property type="term" value="F:RNA-directed DNA polymerase activity"/>
    <property type="evidence" value="ECO:0007669"/>
    <property type="project" value="UniProtKB-KW"/>
</dbReference>
<organism evidence="1 2">
    <name type="scientific">Plakobranchus ocellatus</name>
    <dbReference type="NCBI Taxonomy" id="259542"/>
    <lineage>
        <taxon>Eukaryota</taxon>
        <taxon>Metazoa</taxon>
        <taxon>Spiralia</taxon>
        <taxon>Lophotrochozoa</taxon>
        <taxon>Mollusca</taxon>
        <taxon>Gastropoda</taxon>
        <taxon>Heterobranchia</taxon>
        <taxon>Euthyneura</taxon>
        <taxon>Panpulmonata</taxon>
        <taxon>Sacoglossa</taxon>
        <taxon>Placobranchoidea</taxon>
        <taxon>Plakobranchidae</taxon>
        <taxon>Plakobranchus</taxon>
    </lineage>
</organism>
<dbReference type="Gene3D" id="3.30.420.10">
    <property type="entry name" value="Ribonuclease H-like superfamily/Ribonuclease H"/>
    <property type="match status" value="1"/>
</dbReference>
<dbReference type="EMBL" id="BLXT01002683">
    <property type="protein sequence ID" value="GFN96580.1"/>
    <property type="molecule type" value="Genomic_DNA"/>
</dbReference>
<accession>A0AAV3ZPY8</accession>
<name>A0AAV3ZPY8_9GAST</name>
<dbReference type="InterPro" id="IPR036397">
    <property type="entry name" value="RNaseH_sf"/>
</dbReference>
<reference evidence="1 2" key="1">
    <citation type="journal article" date="2021" name="Elife">
        <title>Chloroplast acquisition without the gene transfer in kleptoplastic sea slugs, Plakobranchus ocellatus.</title>
        <authorList>
            <person name="Maeda T."/>
            <person name="Takahashi S."/>
            <person name="Yoshida T."/>
            <person name="Shimamura S."/>
            <person name="Takaki Y."/>
            <person name="Nagai Y."/>
            <person name="Toyoda A."/>
            <person name="Suzuki Y."/>
            <person name="Arimoto A."/>
            <person name="Ishii H."/>
            <person name="Satoh N."/>
            <person name="Nishiyama T."/>
            <person name="Hasebe M."/>
            <person name="Maruyama T."/>
            <person name="Minagawa J."/>
            <person name="Obokata J."/>
            <person name="Shigenobu S."/>
        </authorList>
    </citation>
    <scope>NUCLEOTIDE SEQUENCE [LARGE SCALE GENOMIC DNA]</scope>
</reference>
<keyword evidence="2" id="KW-1185">Reference proteome</keyword>
<keyword evidence="1" id="KW-0548">Nucleotidyltransferase</keyword>
<dbReference type="Proteomes" id="UP000735302">
    <property type="component" value="Unassembled WGS sequence"/>
</dbReference>
<dbReference type="SUPFAM" id="SSF53098">
    <property type="entry name" value="Ribonuclease H-like"/>
    <property type="match status" value="1"/>
</dbReference>
<proteinExistence type="predicted"/>
<sequence>MLSKVKCGFRKDHSTLDHLVRLETFAKKAFARKRQVLAVFFDLKKAYDTTWKYEILKDLLDLDFRGHTDWGADRATFPKLYRTLVWSKLDYGTVVYGSAKKHVLRALDPKHHQGLRIALGAFGTSSIKCLYADAGEPSLEHRCTKLAFNYAPVQCNPKISTQCSQWIPAHEGIRGNENVDKLAKAALNRTSCSRKLTCWSDLKPKVNAYFHTVWQENWDAEGASKLHEVLPNLGEDLNKRSVVGRKREMVMCSLRVGHTWLT</sequence>
<protein>
    <submittedName>
        <fullName evidence="1">RNA-directed DNA polymerase from mobile element jockey</fullName>
    </submittedName>
</protein>
<evidence type="ECO:0000313" key="1">
    <source>
        <dbReference type="EMBL" id="GFN96580.1"/>
    </source>
</evidence>